<comment type="caution">
    <text evidence="7">The sequence shown here is derived from an EMBL/GenBank/DDBJ whole genome shotgun (WGS) entry which is preliminary data.</text>
</comment>
<dbReference type="CDD" id="cd07984">
    <property type="entry name" value="LPLAT_LABLAT-like"/>
    <property type="match status" value="1"/>
</dbReference>
<dbReference type="Pfam" id="PF03279">
    <property type="entry name" value="Lip_A_acyltrans"/>
    <property type="match status" value="1"/>
</dbReference>
<dbReference type="GO" id="GO:0016746">
    <property type="term" value="F:acyltransferase activity"/>
    <property type="evidence" value="ECO:0007669"/>
    <property type="project" value="UniProtKB-KW"/>
</dbReference>
<protein>
    <submittedName>
        <fullName evidence="7">Lipid A biosynthesis lauroyl acyltransferase</fullName>
    </submittedName>
</protein>
<gene>
    <name evidence="7" type="ORF">DXH78_15115</name>
</gene>
<evidence type="ECO:0000256" key="5">
    <source>
        <dbReference type="ARBA" id="ARBA00023136"/>
    </source>
</evidence>
<keyword evidence="2" id="KW-1003">Cell membrane</keyword>
<proteinExistence type="predicted"/>
<dbReference type="PANTHER" id="PTHR30606">
    <property type="entry name" value="LIPID A BIOSYNTHESIS LAUROYL ACYLTRANSFERASE"/>
    <property type="match status" value="1"/>
</dbReference>
<evidence type="ECO:0000256" key="2">
    <source>
        <dbReference type="ARBA" id="ARBA00022475"/>
    </source>
</evidence>
<keyword evidence="4 7" id="KW-0808">Transferase</keyword>
<keyword evidence="5" id="KW-0472">Membrane</keyword>
<evidence type="ECO:0000313" key="8">
    <source>
        <dbReference type="Proteomes" id="UP000263993"/>
    </source>
</evidence>
<comment type="subcellular location">
    <subcellularLocation>
        <location evidence="1">Cell inner membrane</location>
    </subcellularLocation>
</comment>
<dbReference type="Proteomes" id="UP000263993">
    <property type="component" value="Unassembled WGS sequence"/>
</dbReference>
<dbReference type="RefSeq" id="WP_115518061.1">
    <property type="nucleotide sequence ID" value="NZ_QRGO01000002.1"/>
</dbReference>
<keyword evidence="3" id="KW-0997">Cell inner membrane</keyword>
<keyword evidence="8" id="KW-1185">Reference proteome</keyword>
<evidence type="ECO:0000256" key="4">
    <source>
        <dbReference type="ARBA" id="ARBA00022679"/>
    </source>
</evidence>
<dbReference type="InterPro" id="IPR004960">
    <property type="entry name" value="LipA_acyltrans"/>
</dbReference>
<dbReference type="PANTHER" id="PTHR30606:SF9">
    <property type="entry name" value="LIPID A BIOSYNTHESIS LAUROYLTRANSFERASE"/>
    <property type="match status" value="1"/>
</dbReference>
<organism evidence="7 8">
    <name type="scientific">Undibacter mobilis</name>
    <dbReference type="NCBI Taxonomy" id="2292256"/>
    <lineage>
        <taxon>Bacteria</taxon>
        <taxon>Pseudomonadati</taxon>
        <taxon>Pseudomonadota</taxon>
        <taxon>Alphaproteobacteria</taxon>
        <taxon>Hyphomicrobiales</taxon>
        <taxon>Nitrobacteraceae</taxon>
        <taxon>Undibacter</taxon>
    </lineage>
</organism>
<evidence type="ECO:0000256" key="1">
    <source>
        <dbReference type="ARBA" id="ARBA00004533"/>
    </source>
</evidence>
<dbReference type="NCBIfam" id="NF005120">
    <property type="entry name" value="PRK06553.1"/>
    <property type="match status" value="1"/>
</dbReference>
<accession>A0A371B2Z0</accession>
<reference evidence="8" key="1">
    <citation type="submission" date="2018-08" db="EMBL/GenBank/DDBJ databases">
        <authorList>
            <person name="Kim S.-J."/>
            <person name="Jung G.-Y."/>
        </authorList>
    </citation>
    <scope>NUCLEOTIDE SEQUENCE [LARGE SCALE GENOMIC DNA]</scope>
    <source>
        <strain evidence="8">GY_H</strain>
    </source>
</reference>
<dbReference type="AlphaFoldDB" id="A0A371B2Z0"/>
<dbReference type="EMBL" id="QRGO01000002">
    <property type="protein sequence ID" value="RDV01938.1"/>
    <property type="molecule type" value="Genomic_DNA"/>
</dbReference>
<sequence length="308" mass="34348">MPLRGLKQRLRRGLKATGNAVSGAVAIGVINLMRLARPDAVGNAAGRVMRAIGPLLPEHKIGRANLTAAFPEKTPEEIDRILLGVWDNLGRVGAEFTQLDRLIDYNRDHPERGRLEIPKSLFDKFLALANDGKPALVFTAHLANWELPAVFAASQKLDSAALYRRPNIAAIDRWVRKTRAAHMGELIATGLDAPVRIADALKRGAHIGMLVDQYYVRGVEVTFFGRKTNANPLIARLAQHFDCPIVGVRVIRLPGNRFTAELTDEIKPVRDAKGDVDIAATMQVITGVIESWVREHPEQWLWLHRRWR</sequence>
<dbReference type="OrthoDB" id="9801955at2"/>
<name>A0A371B2Z0_9BRAD</name>
<evidence type="ECO:0000256" key="3">
    <source>
        <dbReference type="ARBA" id="ARBA00022519"/>
    </source>
</evidence>
<evidence type="ECO:0000256" key="6">
    <source>
        <dbReference type="ARBA" id="ARBA00023315"/>
    </source>
</evidence>
<dbReference type="GO" id="GO:0005886">
    <property type="term" value="C:plasma membrane"/>
    <property type="evidence" value="ECO:0007669"/>
    <property type="project" value="UniProtKB-SubCell"/>
</dbReference>
<dbReference type="GO" id="GO:0009247">
    <property type="term" value="P:glycolipid biosynthetic process"/>
    <property type="evidence" value="ECO:0007669"/>
    <property type="project" value="UniProtKB-ARBA"/>
</dbReference>
<keyword evidence="6 7" id="KW-0012">Acyltransferase</keyword>
<evidence type="ECO:0000313" key="7">
    <source>
        <dbReference type="EMBL" id="RDV01938.1"/>
    </source>
</evidence>